<comment type="catalytic activity">
    <reaction evidence="7 10 11">
        <text>4-methyl-5-(2-phosphooxyethyl)-thiazole + 4-amino-2-methyl-5-(diphosphooxymethyl)pyrimidine + H(+) = thiamine phosphate + diphosphate</text>
        <dbReference type="Rhea" id="RHEA:22328"/>
        <dbReference type="ChEBI" id="CHEBI:15378"/>
        <dbReference type="ChEBI" id="CHEBI:33019"/>
        <dbReference type="ChEBI" id="CHEBI:37575"/>
        <dbReference type="ChEBI" id="CHEBI:57841"/>
        <dbReference type="ChEBI" id="CHEBI:58296"/>
        <dbReference type="EC" id="2.5.1.3"/>
    </reaction>
</comment>
<evidence type="ECO:0000256" key="5">
    <source>
        <dbReference type="ARBA" id="ARBA00022842"/>
    </source>
</evidence>
<dbReference type="InterPro" id="IPR022998">
    <property type="entry name" value="ThiamineP_synth_TenI"/>
</dbReference>
<evidence type="ECO:0000256" key="4">
    <source>
        <dbReference type="ARBA" id="ARBA00022723"/>
    </source>
</evidence>
<protein>
    <recommendedName>
        <fullName evidence="10">Thiamine-phosphate synthase</fullName>
        <shortName evidence="10">TP synthase</shortName>
        <shortName evidence="10">TPS</shortName>
        <ecNumber evidence="10">2.5.1.3</ecNumber>
    </recommendedName>
    <alternativeName>
        <fullName evidence="10">Thiamine-phosphate pyrophosphorylase</fullName>
        <shortName evidence="10">TMP pyrophosphorylase</shortName>
        <shortName evidence="10">TMP-PPase</shortName>
    </alternativeName>
</protein>
<dbReference type="PANTHER" id="PTHR20857">
    <property type="entry name" value="THIAMINE-PHOSPHATE PYROPHOSPHORYLASE"/>
    <property type="match status" value="1"/>
</dbReference>
<proteinExistence type="inferred from homology"/>
<dbReference type="Proteomes" id="UP000220102">
    <property type="component" value="Unassembled WGS sequence"/>
</dbReference>
<feature type="binding site" evidence="10">
    <location>
        <position position="70"/>
    </location>
    <ligand>
        <name>4-amino-2-methyl-5-(diphosphooxymethyl)pyrimidine</name>
        <dbReference type="ChEBI" id="CHEBI:57841"/>
    </ligand>
</feature>
<reference evidence="14 15" key="1">
    <citation type="submission" date="2017-10" db="EMBL/GenBank/DDBJ databases">
        <title>Draft genome of Longibacter Salinarum.</title>
        <authorList>
            <person name="Goh K.M."/>
            <person name="Shamsir M.S."/>
            <person name="Lim S.W."/>
        </authorList>
    </citation>
    <scope>NUCLEOTIDE SEQUENCE [LARGE SCALE GENOMIC DNA]</scope>
    <source>
        <strain evidence="14 15">KCTC 52045</strain>
    </source>
</reference>
<dbReference type="GO" id="GO:0009229">
    <property type="term" value="P:thiamine diphosphate biosynthetic process"/>
    <property type="evidence" value="ECO:0007669"/>
    <property type="project" value="UniProtKB-UniRule"/>
</dbReference>
<dbReference type="EMBL" id="PDEQ01000001">
    <property type="protein sequence ID" value="PEN15406.1"/>
    <property type="molecule type" value="Genomic_DNA"/>
</dbReference>
<evidence type="ECO:0000256" key="7">
    <source>
        <dbReference type="ARBA" id="ARBA00047334"/>
    </source>
</evidence>
<comment type="pathway">
    <text evidence="2 10 12">Cofactor biosynthesis; thiamine diphosphate biosynthesis; thiamine phosphate from 4-amino-2-methyl-5-diphosphomethylpyrimidine and 4-methyl-5-(2-phosphoethyl)-thiazole: step 1/1.</text>
</comment>
<feature type="binding site" evidence="10">
    <location>
        <position position="166"/>
    </location>
    <ligand>
        <name>2-[(2R,5Z)-2-carboxy-4-methylthiazol-5(2H)-ylidene]ethyl phosphate</name>
        <dbReference type="ChEBI" id="CHEBI:62899"/>
    </ligand>
</feature>
<comment type="catalytic activity">
    <reaction evidence="9 10 11">
        <text>2-[(2R,5Z)-2-carboxy-4-methylthiazol-5(2H)-ylidene]ethyl phosphate + 4-amino-2-methyl-5-(diphosphooxymethyl)pyrimidine + 2 H(+) = thiamine phosphate + CO2 + diphosphate</text>
        <dbReference type="Rhea" id="RHEA:47844"/>
        <dbReference type="ChEBI" id="CHEBI:15378"/>
        <dbReference type="ChEBI" id="CHEBI:16526"/>
        <dbReference type="ChEBI" id="CHEBI:33019"/>
        <dbReference type="ChEBI" id="CHEBI:37575"/>
        <dbReference type="ChEBI" id="CHEBI:57841"/>
        <dbReference type="ChEBI" id="CHEBI:62899"/>
        <dbReference type="EC" id="2.5.1.3"/>
    </reaction>
</comment>
<dbReference type="Pfam" id="PF02581">
    <property type="entry name" value="TMP-TENI"/>
    <property type="match status" value="1"/>
</dbReference>
<feature type="binding site" evidence="10">
    <location>
        <position position="90"/>
    </location>
    <ligand>
        <name>Mg(2+)</name>
        <dbReference type="ChEBI" id="CHEBI:18420"/>
    </ligand>
</feature>
<dbReference type="EC" id="2.5.1.3" evidence="10"/>
<evidence type="ECO:0000313" key="14">
    <source>
        <dbReference type="EMBL" id="PEN15406.1"/>
    </source>
</evidence>
<organism evidence="14 15">
    <name type="scientific">Longibacter salinarum</name>
    <dbReference type="NCBI Taxonomy" id="1850348"/>
    <lineage>
        <taxon>Bacteria</taxon>
        <taxon>Pseudomonadati</taxon>
        <taxon>Rhodothermota</taxon>
        <taxon>Rhodothermia</taxon>
        <taxon>Rhodothermales</taxon>
        <taxon>Salisaetaceae</taxon>
        <taxon>Longibacter</taxon>
    </lineage>
</organism>
<comment type="catalytic activity">
    <reaction evidence="8 10 11">
        <text>2-(2-carboxy-4-methylthiazol-5-yl)ethyl phosphate + 4-amino-2-methyl-5-(diphosphooxymethyl)pyrimidine + 2 H(+) = thiamine phosphate + CO2 + diphosphate</text>
        <dbReference type="Rhea" id="RHEA:47848"/>
        <dbReference type="ChEBI" id="CHEBI:15378"/>
        <dbReference type="ChEBI" id="CHEBI:16526"/>
        <dbReference type="ChEBI" id="CHEBI:33019"/>
        <dbReference type="ChEBI" id="CHEBI:37575"/>
        <dbReference type="ChEBI" id="CHEBI:57841"/>
        <dbReference type="ChEBI" id="CHEBI:62890"/>
        <dbReference type="EC" id="2.5.1.3"/>
    </reaction>
</comment>
<keyword evidence="5 10" id="KW-0460">Magnesium</keyword>
<keyword evidence="6 10" id="KW-0784">Thiamine biosynthesis</keyword>
<dbReference type="NCBIfam" id="TIGR00693">
    <property type="entry name" value="thiE"/>
    <property type="match status" value="1"/>
</dbReference>
<gene>
    <name evidence="10 14" type="primary">thiE</name>
    <name evidence="14" type="ORF">CRI94_02690</name>
</gene>
<dbReference type="InterPro" id="IPR013785">
    <property type="entry name" value="Aldolase_TIM"/>
</dbReference>
<keyword evidence="15" id="KW-1185">Reference proteome</keyword>
<accession>A0A2A8D380</accession>
<evidence type="ECO:0000259" key="13">
    <source>
        <dbReference type="Pfam" id="PF02581"/>
    </source>
</evidence>
<dbReference type="HAMAP" id="MF_00097">
    <property type="entry name" value="TMP_synthase"/>
    <property type="match status" value="1"/>
</dbReference>
<dbReference type="GO" id="GO:0000287">
    <property type="term" value="F:magnesium ion binding"/>
    <property type="evidence" value="ECO:0007669"/>
    <property type="project" value="UniProtKB-UniRule"/>
</dbReference>
<dbReference type="Gene3D" id="3.20.20.70">
    <property type="entry name" value="Aldolase class I"/>
    <property type="match status" value="1"/>
</dbReference>
<evidence type="ECO:0000256" key="6">
    <source>
        <dbReference type="ARBA" id="ARBA00022977"/>
    </source>
</evidence>
<evidence type="ECO:0000256" key="12">
    <source>
        <dbReference type="RuleBase" id="RU004253"/>
    </source>
</evidence>
<dbReference type="PANTHER" id="PTHR20857:SF15">
    <property type="entry name" value="THIAMINE-PHOSPHATE SYNTHASE"/>
    <property type="match status" value="1"/>
</dbReference>
<comment type="caution">
    <text evidence="14">The sequence shown here is derived from an EMBL/GenBank/DDBJ whole genome shotgun (WGS) entry which is preliminary data.</text>
</comment>
<dbReference type="AlphaFoldDB" id="A0A2A8D380"/>
<dbReference type="SUPFAM" id="SSF51391">
    <property type="entry name" value="Thiamin phosphate synthase"/>
    <property type="match status" value="1"/>
</dbReference>
<evidence type="ECO:0000256" key="1">
    <source>
        <dbReference type="ARBA" id="ARBA00003814"/>
    </source>
</evidence>
<feature type="domain" description="Thiamine phosphate synthase/TenI" evidence="13">
    <location>
        <begin position="10"/>
        <end position="189"/>
    </location>
</feature>
<comment type="cofactor">
    <cofactor evidence="10">
        <name>Mg(2+)</name>
        <dbReference type="ChEBI" id="CHEBI:18420"/>
    </cofactor>
    <text evidence="10">Binds 1 Mg(2+) ion per subunit.</text>
</comment>
<dbReference type="GO" id="GO:0009228">
    <property type="term" value="P:thiamine biosynthetic process"/>
    <property type="evidence" value="ECO:0007669"/>
    <property type="project" value="UniProtKB-KW"/>
</dbReference>
<comment type="similarity">
    <text evidence="10 11">Belongs to the thiamine-phosphate synthase family.</text>
</comment>
<dbReference type="UniPathway" id="UPA00060">
    <property type="reaction ID" value="UER00141"/>
</dbReference>
<feature type="binding site" evidence="10">
    <location>
        <position position="109"/>
    </location>
    <ligand>
        <name>4-amino-2-methyl-5-(diphosphooxymethyl)pyrimidine</name>
        <dbReference type="ChEBI" id="CHEBI:57841"/>
    </ligand>
</feature>
<keyword evidence="3 10" id="KW-0808">Transferase</keyword>
<dbReference type="FunFam" id="3.20.20.70:FF:000096">
    <property type="entry name" value="Thiamine-phosphate synthase"/>
    <property type="match status" value="1"/>
</dbReference>
<feature type="binding site" evidence="10">
    <location>
        <position position="138"/>
    </location>
    <ligand>
        <name>4-amino-2-methyl-5-(diphosphooxymethyl)pyrimidine</name>
        <dbReference type="ChEBI" id="CHEBI:57841"/>
    </ligand>
</feature>
<evidence type="ECO:0000256" key="3">
    <source>
        <dbReference type="ARBA" id="ARBA00022679"/>
    </source>
</evidence>
<feature type="binding site" evidence="10">
    <location>
        <begin position="186"/>
        <end position="187"/>
    </location>
    <ligand>
        <name>2-[(2R,5Z)-2-carboxy-4-methylthiazol-5(2H)-ylidene]ethyl phosphate</name>
        <dbReference type="ChEBI" id="CHEBI:62899"/>
    </ligand>
</feature>
<dbReference type="InterPro" id="IPR034291">
    <property type="entry name" value="TMP_synthase"/>
</dbReference>
<comment type="function">
    <text evidence="1 10">Condenses 4-methyl-5-(beta-hydroxyethyl)thiazole monophosphate (THZ-P) and 2-methyl-4-amino-5-hydroxymethyl pyrimidine pyrophosphate (HMP-PP) to form thiamine monophosphate (TMP).</text>
</comment>
<keyword evidence="4 10" id="KW-0479">Metal-binding</keyword>
<name>A0A2A8D380_9BACT</name>
<sequence>MPVRIGRLHVLTDFKLQQEKSHAELARLALRGGADTIQFRQKHGGIRNILSQARVTQDVCRDASMPMIVDDRVDVAQAVGAAGVHLGQEDFPIKDARRLLGEDAIIGATANKVSEAVTAYKEGATYIGFGPVFETQSKRNPGSTVGLELLQDACEAVPIPVIAIGGITHDRVRPTLDAGAYGIAVLSSIATSKNPERAAARFRAAIDGALRTS</sequence>
<dbReference type="InterPro" id="IPR036206">
    <property type="entry name" value="ThiamineP_synth_sf"/>
</dbReference>
<dbReference type="GO" id="GO:0004789">
    <property type="term" value="F:thiamine-phosphate diphosphorylase activity"/>
    <property type="evidence" value="ECO:0007669"/>
    <property type="project" value="UniProtKB-UniRule"/>
</dbReference>
<feature type="binding site" evidence="10">
    <location>
        <position position="71"/>
    </location>
    <ligand>
        <name>Mg(2+)</name>
        <dbReference type="ChEBI" id="CHEBI:18420"/>
    </ligand>
</feature>
<evidence type="ECO:0000256" key="2">
    <source>
        <dbReference type="ARBA" id="ARBA00005165"/>
    </source>
</evidence>
<feature type="binding site" evidence="10">
    <location>
        <begin position="135"/>
        <end position="137"/>
    </location>
    <ligand>
        <name>2-[(2R,5Z)-2-carboxy-4-methylthiazol-5(2H)-ylidene]ethyl phosphate</name>
        <dbReference type="ChEBI" id="CHEBI:62899"/>
    </ligand>
</feature>
<dbReference type="CDD" id="cd00564">
    <property type="entry name" value="TMP_TenI"/>
    <property type="match status" value="1"/>
</dbReference>
<evidence type="ECO:0000256" key="8">
    <source>
        <dbReference type="ARBA" id="ARBA00047851"/>
    </source>
</evidence>
<evidence type="ECO:0000256" key="11">
    <source>
        <dbReference type="RuleBase" id="RU003826"/>
    </source>
</evidence>
<evidence type="ECO:0000256" key="10">
    <source>
        <dbReference type="HAMAP-Rule" id="MF_00097"/>
    </source>
</evidence>
<dbReference type="GO" id="GO:0005737">
    <property type="term" value="C:cytoplasm"/>
    <property type="evidence" value="ECO:0007669"/>
    <property type="project" value="TreeGrafter"/>
</dbReference>
<dbReference type="OrthoDB" id="9812206at2"/>
<evidence type="ECO:0000313" key="15">
    <source>
        <dbReference type="Proteomes" id="UP000220102"/>
    </source>
</evidence>
<evidence type="ECO:0000256" key="9">
    <source>
        <dbReference type="ARBA" id="ARBA00047883"/>
    </source>
</evidence>
<feature type="binding site" evidence="10">
    <location>
        <begin position="38"/>
        <end position="42"/>
    </location>
    <ligand>
        <name>4-amino-2-methyl-5-(diphosphooxymethyl)pyrimidine</name>
        <dbReference type="ChEBI" id="CHEBI:57841"/>
    </ligand>
</feature>